<feature type="transmembrane region" description="Helical" evidence="6">
    <location>
        <begin position="264"/>
        <end position="286"/>
    </location>
</feature>
<comment type="caution">
    <text evidence="7">The sequence shown here is derived from an EMBL/GenBank/DDBJ whole genome shotgun (WGS) entry which is preliminary data.</text>
</comment>
<dbReference type="Pfam" id="PF00939">
    <property type="entry name" value="Na_sulph_symp"/>
    <property type="match status" value="1"/>
</dbReference>
<evidence type="ECO:0000256" key="1">
    <source>
        <dbReference type="ARBA" id="ARBA00004141"/>
    </source>
</evidence>
<organism evidence="7 8">
    <name type="scientific">Hyphomonas polymorpha PS728</name>
    <dbReference type="NCBI Taxonomy" id="1280954"/>
    <lineage>
        <taxon>Bacteria</taxon>
        <taxon>Pseudomonadati</taxon>
        <taxon>Pseudomonadota</taxon>
        <taxon>Alphaproteobacteria</taxon>
        <taxon>Hyphomonadales</taxon>
        <taxon>Hyphomonadaceae</taxon>
        <taxon>Hyphomonas</taxon>
    </lineage>
</organism>
<name>A0A062VIA3_9PROT</name>
<evidence type="ECO:0000256" key="4">
    <source>
        <dbReference type="ARBA" id="ARBA00022989"/>
    </source>
</evidence>
<comment type="subcellular location">
    <subcellularLocation>
        <location evidence="1">Membrane</location>
        <topology evidence="1">Multi-pass membrane protein</topology>
    </subcellularLocation>
</comment>
<feature type="transmembrane region" description="Helical" evidence="6">
    <location>
        <begin position="463"/>
        <end position="480"/>
    </location>
</feature>
<keyword evidence="2" id="KW-0813">Transport</keyword>
<keyword evidence="4 6" id="KW-1133">Transmembrane helix</keyword>
<keyword evidence="8" id="KW-1185">Reference proteome</keyword>
<evidence type="ECO:0000256" key="6">
    <source>
        <dbReference type="SAM" id="Phobius"/>
    </source>
</evidence>
<feature type="transmembrane region" description="Helical" evidence="6">
    <location>
        <begin position="223"/>
        <end position="243"/>
    </location>
</feature>
<proteinExistence type="predicted"/>
<evidence type="ECO:0000256" key="2">
    <source>
        <dbReference type="ARBA" id="ARBA00022448"/>
    </source>
</evidence>
<dbReference type="PATRIC" id="fig|1280954.3.peg.2637"/>
<evidence type="ECO:0000313" key="8">
    <source>
        <dbReference type="Proteomes" id="UP000027100"/>
    </source>
</evidence>
<feature type="transmembrane region" description="Helical" evidence="6">
    <location>
        <begin position="374"/>
        <end position="394"/>
    </location>
</feature>
<feature type="transmembrane region" description="Helical" evidence="6">
    <location>
        <begin position="87"/>
        <end position="109"/>
    </location>
</feature>
<dbReference type="PANTHER" id="PTHR10283:SF82">
    <property type="entry name" value="SOLUTE CARRIER FAMILY 13 MEMBER 2"/>
    <property type="match status" value="1"/>
</dbReference>
<dbReference type="InterPro" id="IPR001898">
    <property type="entry name" value="SLC13A/DASS"/>
</dbReference>
<feature type="transmembrane region" description="Helical" evidence="6">
    <location>
        <begin position="345"/>
        <end position="368"/>
    </location>
</feature>
<feature type="transmembrane region" description="Helical" evidence="6">
    <location>
        <begin position="292"/>
        <end position="316"/>
    </location>
</feature>
<dbReference type="OrthoDB" id="9766267at2"/>
<evidence type="ECO:0000256" key="3">
    <source>
        <dbReference type="ARBA" id="ARBA00022692"/>
    </source>
</evidence>
<reference evidence="7 8" key="1">
    <citation type="journal article" date="2014" name="Antonie Van Leeuwenhoek">
        <title>Hyphomonas beringensis sp. nov. and Hyphomonas chukchiensis sp. nov., isolated from surface seawater of the Bering Sea and Chukchi Sea.</title>
        <authorList>
            <person name="Li C."/>
            <person name="Lai Q."/>
            <person name="Li G."/>
            <person name="Dong C."/>
            <person name="Wang J."/>
            <person name="Liao Y."/>
            <person name="Shao Z."/>
        </authorList>
    </citation>
    <scope>NUCLEOTIDE SEQUENCE [LARGE SCALE GENOMIC DNA]</scope>
    <source>
        <strain evidence="7 8">PS728</strain>
    </source>
</reference>
<dbReference type="RefSeq" id="WP_051612608.1">
    <property type="nucleotide sequence ID" value="NZ_ARYM01000015.1"/>
</dbReference>
<dbReference type="eggNOG" id="COG0471">
    <property type="taxonomic scope" value="Bacteria"/>
</dbReference>
<dbReference type="PROSITE" id="PS01271">
    <property type="entry name" value="NA_SULFATE"/>
    <property type="match status" value="1"/>
</dbReference>
<accession>A0A062VIA3</accession>
<feature type="transmembrane region" description="Helical" evidence="6">
    <location>
        <begin position="46"/>
        <end position="67"/>
    </location>
</feature>
<sequence length="481" mass="50069">MTTGDRQAAALKPGFAARLGLFAGPALAILIAVLPPPEGLERGGMLVAGVLVLMAIWWATEAIPIAATSLIPLALLPLTGVASLREIAAPYADTVVLLLLGGFIMAIGIEKWHLHRRIALNVLMLSGGRLKLLAGAFMLATALLSMWISNTATTLMMAPIALSVAVAAGGGARLGSALLLGIAYSASIGGLATPVGTPTNLIAMGWLNDNAGIDISFREWMSFGLPVVLIMLPMAWLILTWGIKSDAASARAAGATVRTQRDALGKMTTPETRVAIVFGFIALAWITREQLVMIPLFAGLTDMGIAIMGAILMFLVPHGSRAPEHQPGGWALLNWEDAKAVPWDVVLLFGGGLSLAAAVQASGLAGWLGNSLAGLAALPPIVLILIVVSILIFLTEVMSNVAAMTTFLPVLGALAEATGIDVRSLILPCAMAASCAFMLPIATGPNAVVFGMRQFSIGHMMRSGFWLNVACVVIVTLYFGL</sequence>
<gene>
    <name evidence="7" type="ORF">HPO_13015</name>
</gene>
<feature type="transmembrane region" description="Helical" evidence="6">
    <location>
        <begin position="179"/>
        <end position="203"/>
    </location>
</feature>
<dbReference type="STRING" id="1280954.HPO_13015"/>
<keyword evidence="5 6" id="KW-0472">Membrane</keyword>
<dbReference type="NCBIfam" id="TIGR00785">
    <property type="entry name" value="dass"/>
    <property type="match status" value="1"/>
</dbReference>
<feature type="transmembrane region" description="Helical" evidence="6">
    <location>
        <begin position="15"/>
        <end position="34"/>
    </location>
</feature>
<dbReference type="GO" id="GO:0005886">
    <property type="term" value="C:plasma membrane"/>
    <property type="evidence" value="ECO:0007669"/>
    <property type="project" value="TreeGrafter"/>
</dbReference>
<dbReference type="GO" id="GO:0015141">
    <property type="term" value="F:succinate transmembrane transporter activity"/>
    <property type="evidence" value="ECO:0007669"/>
    <property type="project" value="UniProtKB-ARBA"/>
</dbReference>
<feature type="transmembrane region" description="Helical" evidence="6">
    <location>
        <begin position="401"/>
        <end position="419"/>
    </location>
</feature>
<dbReference type="CDD" id="cd01115">
    <property type="entry name" value="SLC13_permease"/>
    <property type="match status" value="1"/>
</dbReference>
<dbReference type="EMBL" id="ARYM01000015">
    <property type="protein sequence ID" value="KCZ97776.1"/>
    <property type="molecule type" value="Genomic_DNA"/>
</dbReference>
<dbReference type="InterPro" id="IPR031312">
    <property type="entry name" value="Na/sul_symport_CS"/>
</dbReference>
<dbReference type="Proteomes" id="UP000027100">
    <property type="component" value="Unassembled WGS sequence"/>
</dbReference>
<evidence type="ECO:0000313" key="7">
    <source>
        <dbReference type="EMBL" id="KCZ97776.1"/>
    </source>
</evidence>
<evidence type="ECO:0000256" key="5">
    <source>
        <dbReference type="ARBA" id="ARBA00023136"/>
    </source>
</evidence>
<protein>
    <submittedName>
        <fullName evidence="7">Sodium:sulfate symporter family protein</fullName>
    </submittedName>
</protein>
<feature type="transmembrane region" description="Helical" evidence="6">
    <location>
        <begin position="425"/>
        <end position="451"/>
    </location>
</feature>
<feature type="transmembrane region" description="Helical" evidence="6">
    <location>
        <begin position="154"/>
        <end position="172"/>
    </location>
</feature>
<dbReference type="AlphaFoldDB" id="A0A062VIA3"/>
<keyword evidence="3 6" id="KW-0812">Transmembrane</keyword>
<dbReference type="PANTHER" id="PTHR10283">
    <property type="entry name" value="SOLUTE CARRIER FAMILY 13 MEMBER"/>
    <property type="match status" value="1"/>
</dbReference>